<comment type="caution">
    <text evidence="2">The sequence shown here is derived from an EMBL/GenBank/DDBJ whole genome shotgun (WGS) entry which is preliminary data.</text>
</comment>
<proteinExistence type="predicted"/>
<gene>
    <name evidence="2" type="ORF">DPMN_111145</name>
</gene>
<dbReference type="EMBL" id="JAIWYP010000004">
    <property type="protein sequence ID" value="KAH3837744.1"/>
    <property type="molecule type" value="Genomic_DNA"/>
</dbReference>
<evidence type="ECO:0000313" key="3">
    <source>
        <dbReference type="Proteomes" id="UP000828390"/>
    </source>
</evidence>
<sequence length="117" mass="13551">MPYVARVLQTSLRYVAEKEARLSDWVDPRVDVRRERLRQKYGSQEEEEGEQADKVPDDRNSVLTLGSCHLEPWVRAEMDRCMTEIWLTGDAELFSQLFYFISSENVSGESPMKASFG</sequence>
<accession>A0A9D4KDZ2</accession>
<feature type="region of interest" description="Disordered" evidence="1">
    <location>
        <begin position="37"/>
        <end position="59"/>
    </location>
</feature>
<organism evidence="2 3">
    <name type="scientific">Dreissena polymorpha</name>
    <name type="common">Zebra mussel</name>
    <name type="synonym">Mytilus polymorpha</name>
    <dbReference type="NCBI Taxonomy" id="45954"/>
    <lineage>
        <taxon>Eukaryota</taxon>
        <taxon>Metazoa</taxon>
        <taxon>Spiralia</taxon>
        <taxon>Lophotrochozoa</taxon>
        <taxon>Mollusca</taxon>
        <taxon>Bivalvia</taxon>
        <taxon>Autobranchia</taxon>
        <taxon>Heteroconchia</taxon>
        <taxon>Euheterodonta</taxon>
        <taxon>Imparidentia</taxon>
        <taxon>Neoheterodontei</taxon>
        <taxon>Myida</taxon>
        <taxon>Dreissenoidea</taxon>
        <taxon>Dreissenidae</taxon>
        <taxon>Dreissena</taxon>
    </lineage>
</organism>
<evidence type="ECO:0000313" key="2">
    <source>
        <dbReference type="EMBL" id="KAH3837744.1"/>
    </source>
</evidence>
<protein>
    <submittedName>
        <fullName evidence="2">Uncharacterized protein</fullName>
    </submittedName>
</protein>
<name>A0A9D4KDZ2_DREPO</name>
<dbReference type="Proteomes" id="UP000828390">
    <property type="component" value="Unassembled WGS sequence"/>
</dbReference>
<dbReference type="AlphaFoldDB" id="A0A9D4KDZ2"/>
<reference evidence="2" key="1">
    <citation type="journal article" date="2019" name="bioRxiv">
        <title>The Genome of the Zebra Mussel, Dreissena polymorpha: A Resource for Invasive Species Research.</title>
        <authorList>
            <person name="McCartney M.A."/>
            <person name="Auch B."/>
            <person name="Kono T."/>
            <person name="Mallez S."/>
            <person name="Zhang Y."/>
            <person name="Obille A."/>
            <person name="Becker A."/>
            <person name="Abrahante J.E."/>
            <person name="Garbe J."/>
            <person name="Badalamenti J.P."/>
            <person name="Herman A."/>
            <person name="Mangelson H."/>
            <person name="Liachko I."/>
            <person name="Sullivan S."/>
            <person name="Sone E.D."/>
            <person name="Koren S."/>
            <person name="Silverstein K.A.T."/>
            <person name="Beckman K.B."/>
            <person name="Gohl D.M."/>
        </authorList>
    </citation>
    <scope>NUCLEOTIDE SEQUENCE</scope>
    <source>
        <strain evidence="2">Duluth1</strain>
        <tissue evidence="2">Whole animal</tissue>
    </source>
</reference>
<keyword evidence="3" id="KW-1185">Reference proteome</keyword>
<reference evidence="2" key="2">
    <citation type="submission" date="2020-11" db="EMBL/GenBank/DDBJ databases">
        <authorList>
            <person name="McCartney M.A."/>
            <person name="Auch B."/>
            <person name="Kono T."/>
            <person name="Mallez S."/>
            <person name="Becker A."/>
            <person name="Gohl D.M."/>
            <person name="Silverstein K.A.T."/>
            <person name="Koren S."/>
            <person name="Bechman K.B."/>
            <person name="Herman A."/>
            <person name="Abrahante J.E."/>
            <person name="Garbe J."/>
        </authorList>
    </citation>
    <scope>NUCLEOTIDE SEQUENCE</scope>
    <source>
        <strain evidence="2">Duluth1</strain>
        <tissue evidence="2">Whole animal</tissue>
    </source>
</reference>
<evidence type="ECO:0000256" key="1">
    <source>
        <dbReference type="SAM" id="MobiDB-lite"/>
    </source>
</evidence>